<evidence type="ECO:0000256" key="1">
    <source>
        <dbReference type="ARBA" id="ARBA00023015"/>
    </source>
</evidence>
<reference evidence="6 7" key="1">
    <citation type="journal article" date="2019" name="Nat. Med.">
        <title>A library of human gut bacterial isolates paired with longitudinal multiomics data enables mechanistic microbiome research.</title>
        <authorList>
            <person name="Poyet M."/>
            <person name="Groussin M."/>
            <person name="Gibbons S.M."/>
            <person name="Avila-Pacheco J."/>
            <person name="Jiang X."/>
            <person name="Kearney S.M."/>
            <person name="Perrotta A.R."/>
            <person name="Berdy B."/>
            <person name="Zhao S."/>
            <person name="Lieberman T.D."/>
            <person name="Swanson P.K."/>
            <person name="Smith M."/>
            <person name="Roesemann S."/>
            <person name="Alexander J.E."/>
            <person name="Rich S.A."/>
            <person name="Livny J."/>
            <person name="Vlamakis H."/>
            <person name="Clish C."/>
            <person name="Bullock K."/>
            <person name="Deik A."/>
            <person name="Scott J."/>
            <person name="Pierce K.A."/>
            <person name="Xavier R.J."/>
            <person name="Alm E.J."/>
        </authorList>
    </citation>
    <scope>NUCLEOTIDE SEQUENCE [LARGE SCALE GENOMIC DNA]</scope>
    <source>
        <strain evidence="6 7">BIOML-A26</strain>
    </source>
</reference>
<dbReference type="SMART" id="SM00354">
    <property type="entry name" value="HTH_LACI"/>
    <property type="match status" value="1"/>
</dbReference>
<dbReference type="Proteomes" id="UP000470926">
    <property type="component" value="Unassembled WGS sequence"/>
</dbReference>
<gene>
    <name evidence="6" type="ORF">GA542_06560</name>
</gene>
<dbReference type="CDD" id="cd06267">
    <property type="entry name" value="PBP1_LacI_sugar_binding-like"/>
    <property type="match status" value="1"/>
</dbReference>
<dbReference type="InterPro" id="IPR000843">
    <property type="entry name" value="HTH_LacI"/>
</dbReference>
<dbReference type="Pfam" id="PF00356">
    <property type="entry name" value="LacI"/>
    <property type="match status" value="1"/>
</dbReference>
<evidence type="ECO:0000313" key="6">
    <source>
        <dbReference type="EMBL" id="KAB6030482.1"/>
    </source>
</evidence>
<protein>
    <submittedName>
        <fullName evidence="6">LacI family transcriptional regulator</fullName>
    </submittedName>
</protein>
<dbReference type="GO" id="GO:0003700">
    <property type="term" value="F:DNA-binding transcription factor activity"/>
    <property type="evidence" value="ECO:0007669"/>
    <property type="project" value="TreeGrafter"/>
</dbReference>
<dbReference type="PANTHER" id="PTHR30146">
    <property type="entry name" value="LACI-RELATED TRANSCRIPTIONAL REPRESSOR"/>
    <property type="match status" value="1"/>
</dbReference>
<dbReference type="InterPro" id="IPR046335">
    <property type="entry name" value="LacI/GalR-like_sensor"/>
</dbReference>
<name>A0A6I0VA39_BIFAD</name>
<evidence type="ECO:0000256" key="3">
    <source>
        <dbReference type="ARBA" id="ARBA00023163"/>
    </source>
</evidence>
<feature type="domain" description="HTH lacI-type" evidence="5">
    <location>
        <begin position="147"/>
        <end position="201"/>
    </location>
</feature>
<dbReference type="InterPro" id="IPR028082">
    <property type="entry name" value="Peripla_BP_I"/>
</dbReference>
<dbReference type="Gene3D" id="1.10.260.40">
    <property type="entry name" value="lambda repressor-like DNA-binding domains"/>
    <property type="match status" value="1"/>
</dbReference>
<organism evidence="6 7">
    <name type="scientific">Bifidobacterium adolescentis</name>
    <dbReference type="NCBI Taxonomy" id="1680"/>
    <lineage>
        <taxon>Bacteria</taxon>
        <taxon>Bacillati</taxon>
        <taxon>Actinomycetota</taxon>
        <taxon>Actinomycetes</taxon>
        <taxon>Bifidobacteriales</taxon>
        <taxon>Bifidobacteriaceae</taxon>
        <taxon>Bifidobacterium</taxon>
    </lineage>
</organism>
<dbReference type="SUPFAM" id="SSF53822">
    <property type="entry name" value="Periplasmic binding protein-like I"/>
    <property type="match status" value="1"/>
</dbReference>
<dbReference type="EMBL" id="WDFR01000002">
    <property type="protein sequence ID" value="KAB6030482.1"/>
    <property type="molecule type" value="Genomic_DNA"/>
</dbReference>
<evidence type="ECO:0000313" key="7">
    <source>
        <dbReference type="Proteomes" id="UP000470926"/>
    </source>
</evidence>
<keyword evidence="2" id="KW-0238">DNA-binding</keyword>
<dbReference type="Pfam" id="PF13377">
    <property type="entry name" value="Peripla_BP_3"/>
    <property type="match status" value="1"/>
</dbReference>
<accession>A0A6I0VA39</accession>
<dbReference type="InterPro" id="IPR010982">
    <property type="entry name" value="Lambda_DNA-bd_dom_sf"/>
</dbReference>
<dbReference type="GO" id="GO:0000976">
    <property type="term" value="F:transcription cis-regulatory region binding"/>
    <property type="evidence" value="ECO:0007669"/>
    <property type="project" value="TreeGrafter"/>
</dbReference>
<dbReference type="Gene3D" id="3.40.50.2300">
    <property type="match status" value="2"/>
</dbReference>
<evidence type="ECO:0000256" key="2">
    <source>
        <dbReference type="ARBA" id="ARBA00023125"/>
    </source>
</evidence>
<dbReference type="CDD" id="cd01392">
    <property type="entry name" value="HTH_LacI"/>
    <property type="match status" value="1"/>
</dbReference>
<proteinExistence type="predicted"/>
<comment type="caution">
    <text evidence="6">The sequence shown here is derived from an EMBL/GenBank/DDBJ whole genome shotgun (WGS) entry which is preliminary data.</text>
</comment>
<keyword evidence="4" id="KW-0732">Signal</keyword>
<sequence>MICSLSQLRKLIVVLPASALPPQAANGSSIAAPAAAAIVLVKTLPMFTVFLLYPGLPCPSSVHGDIVANQLLNRLIDTIQKLLIAFIHSVLNRVKSARTITLEGLLGSCSGDCAIAGRAWDSWPWHNWSRQAGGSVQDDFQGDAHMVTMSDVAKAAGVSRATASYALRGDPRIVPATAERVMRAARELQYTTNLSARSLRSGRSGIIGVAIFELDHPYPSEMSAAMSREAARHGLETIVQETSNSKDNEVAILQKVTSQLCDGTIFSPGNVSDDEIRALSGGKPVVLLDDISPDPVFDSVATPCEEGSAAAIRHLVDVGCRRPLVIGADYRVLAEDSGSMTVSGRRLLGCLNAFDDLGVAPAAEQFVSLPHWESSDARAAAHDLVDSGIDFDGAFCMTDTIAIGFVRGLADRGLRVPDDVAVIGFDGIRECEDYIPSLSTVATDLNDLAAKAMRLLLDRLDEDGKGTPLPVRTLTADFRLIARESTRR</sequence>
<feature type="chain" id="PRO_5039239459" evidence="4">
    <location>
        <begin position="20"/>
        <end position="488"/>
    </location>
</feature>
<dbReference type="PROSITE" id="PS00356">
    <property type="entry name" value="HTH_LACI_1"/>
    <property type="match status" value="1"/>
</dbReference>
<dbReference type="PROSITE" id="PS50932">
    <property type="entry name" value="HTH_LACI_2"/>
    <property type="match status" value="1"/>
</dbReference>
<dbReference type="PANTHER" id="PTHR30146:SF109">
    <property type="entry name" value="HTH-TYPE TRANSCRIPTIONAL REGULATOR GALS"/>
    <property type="match status" value="1"/>
</dbReference>
<keyword evidence="1" id="KW-0805">Transcription regulation</keyword>
<feature type="signal peptide" evidence="4">
    <location>
        <begin position="1"/>
        <end position="19"/>
    </location>
</feature>
<keyword evidence="3" id="KW-0804">Transcription</keyword>
<dbReference type="AlphaFoldDB" id="A0A6I0VA39"/>
<dbReference type="SUPFAM" id="SSF47413">
    <property type="entry name" value="lambda repressor-like DNA-binding domains"/>
    <property type="match status" value="1"/>
</dbReference>
<evidence type="ECO:0000256" key="4">
    <source>
        <dbReference type="SAM" id="SignalP"/>
    </source>
</evidence>
<evidence type="ECO:0000259" key="5">
    <source>
        <dbReference type="PROSITE" id="PS50932"/>
    </source>
</evidence>